<protein>
    <recommendedName>
        <fullName evidence="2">Major facilitator superfamily (MFS) profile domain-containing protein</fullName>
    </recommendedName>
</protein>
<evidence type="ECO:0000256" key="1">
    <source>
        <dbReference type="SAM" id="Phobius"/>
    </source>
</evidence>
<feature type="transmembrane region" description="Helical" evidence="1">
    <location>
        <begin position="346"/>
        <end position="366"/>
    </location>
</feature>
<feature type="transmembrane region" description="Helical" evidence="1">
    <location>
        <begin position="140"/>
        <end position="161"/>
    </location>
</feature>
<organism evidence="3">
    <name type="scientific">marine metagenome</name>
    <dbReference type="NCBI Taxonomy" id="408172"/>
    <lineage>
        <taxon>unclassified sequences</taxon>
        <taxon>metagenomes</taxon>
        <taxon>ecological metagenomes</taxon>
    </lineage>
</organism>
<sequence>MKNKYYTYLIVLILAAESNYILPYVLARVFRPTFLDVFDLTNLELGKVFSTYGVVAFFSYLYGGILADRFSPRKLLSISLILTSLGGFIMMTYPSYIVMQFLFAYLGFTTVFLFWAPMIKATRMIGGSNKQGKTFSFLDGGRGIVASSIGVIGVIIFSILITTDISNADIHEKQNAFKYVIGVSSIIVFLCGIIVYSFLRVEISDDEKIGDFNNMKKLLKSKSIFLISIIILCAYMGYRITDIYSLYAAEVMMYDQINAAKIGAYQLYLRPIVCISVGLFSDKTGNINNIFYGFVIMLIGSILFASGIINSSVNTLFIISLIIVAVGTYAIRGLYFSILNDGHIPIALSGTAIGIVSIIGYSPDIFAPPLYGYLLDTFPGIKGHQFVYLILAVFSVLGLYTTLKFKKLIK</sequence>
<feature type="transmembrane region" description="Helical" evidence="1">
    <location>
        <begin position="315"/>
        <end position="334"/>
    </location>
</feature>
<evidence type="ECO:0000313" key="3">
    <source>
        <dbReference type="EMBL" id="SUZ83876.1"/>
    </source>
</evidence>
<feature type="transmembrane region" description="Helical" evidence="1">
    <location>
        <begin position="290"/>
        <end position="309"/>
    </location>
</feature>
<dbReference type="GO" id="GO:0022857">
    <property type="term" value="F:transmembrane transporter activity"/>
    <property type="evidence" value="ECO:0007669"/>
    <property type="project" value="InterPro"/>
</dbReference>
<feature type="domain" description="Major facilitator superfamily (MFS) profile" evidence="2">
    <location>
        <begin position="8"/>
        <end position="410"/>
    </location>
</feature>
<dbReference type="PROSITE" id="PS50850">
    <property type="entry name" value="MFS"/>
    <property type="match status" value="1"/>
</dbReference>
<keyword evidence="1" id="KW-1133">Transmembrane helix</keyword>
<feature type="transmembrane region" description="Helical" evidence="1">
    <location>
        <begin position="262"/>
        <end position="281"/>
    </location>
</feature>
<feature type="transmembrane region" description="Helical" evidence="1">
    <location>
        <begin position="176"/>
        <end position="199"/>
    </location>
</feature>
<dbReference type="InterPro" id="IPR020846">
    <property type="entry name" value="MFS_dom"/>
</dbReference>
<gene>
    <name evidence="3" type="ORF">METZ01_LOCUS36730</name>
</gene>
<proteinExistence type="predicted"/>
<dbReference type="AlphaFoldDB" id="A0A381QWS4"/>
<keyword evidence="1" id="KW-0472">Membrane</keyword>
<dbReference type="SUPFAM" id="SSF103473">
    <property type="entry name" value="MFS general substrate transporter"/>
    <property type="match status" value="1"/>
</dbReference>
<dbReference type="InterPro" id="IPR036259">
    <property type="entry name" value="MFS_trans_sf"/>
</dbReference>
<feature type="transmembrane region" description="Helical" evidence="1">
    <location>
        <begin position="102"/>
        <end position="119"/>
    </location>
</feature>
<feature type="transmembrane region" description="Helical" evidence="1">
    <location>
        <begin position="219"/>
        <end position="238"/>
    </location>
</feature>
<evidence type="ECO:0000259" key="2">
    <source>
        <dbReference type="PROSITE" id="PS50850"/>
    </source>
</evidence>
<feature type="transmembrane region" description="Helical" evidence="1">
    <location>
        <begin position="5"/>
        <end position="25"/>
    </location>
</feature>
<name>A0A381QWS4_9ZZZZ</name>
<accession>A0A381QWS4</accession>
<reference evidence="3" key="1">
    <citation type="submission" date="2018-05" db="EMBL/GenBank/DDBJ databases">
        <authorList>
            <person name="Lanie J.A."/>
            <person name="Ng W.-L."/>
            <person name="Kazmierczak K.M."/>
            <person name="Andrzejewski T.M."/>
            <person name="Davidsen T.M."/>
            <person name="Wayne K.J."/>
            <person name="Tettelin H."/>
            <person name="Glass J.I."/>
            <person name="Rusch D."/>
            <person name="Podicherti R."/>
            <person name="Tsui H.-C.T."/>
            <person name="Winkler M.E."/>
        </authorList>
    </citation>
    <scope>NUCLEOTIDE SEQUENCE</scope>
</reference>
<feature type="transmembrane region" description="Helical" evidence="1">
    <location>
        <begin position="386"/>
        <end position="403"/>
    </location>
</feature>
<feature type="transmembrane region" description="Helical" evidence="1">
    <location>
        <begin position="45"/>
        <end position="63"/>
    </location>
</feature>
<dbReference type="InterPro" id="IPR011701">
    <property type="entry name" value="MFS"/>
</dbReference>
<keyword evidence="1" id="KW-0812">Transmembrane</keyword>
<dbReference type="CDD" id="cd06174">
    <property type="entry name" value="MFS"/>
    <property type="match status" value="1"/>
</dbReference>
<dbReference type="EMBL" id="UINC01001571">
    <property type="protein sequence ID" value="SUZ83876.1"/>
    <property type="molecule type" value="Genomic_DNA"/>
</dbReference>
<feature type="transmembrane region" description="Helical" evidence="1">
    <location>
        <begin position="75"/>
        <end position="96"/>
    </location>
</feature>
<dbReference type="Gene3D" id="1.20.1250.20">
    <property type="entry name" value="MFS general substrate transporter like domains"/>
    <property type="match status" value="2"/>
</dbReference>
<dbReference type="Pfam" id="PF07690">
    <property type="entry name" value="MFS_1"/>
    <property type="match status" value="1"/>
</dbReference>